<name>A0A2I2FE56_ASPCN</name>
<organism evidence="1 2">
    <name type="scientific">Aspergillus candidus</name>
    <dbReference type="NCBI Taxonomy" id="41067"/>
    <lineage>
        <taxon>Eukaryota</taxon>
        <taxon>Fungi</taxon>
        <taxon>Dikarya</taxon>
        <taxon>Ascomycota</taxon>
        <taxon>Pezizomycotina</taxon>
        <taxon>Eurotiomycetes</taxon>
        <taxon>Eurotiomycetidae</taxon>
        <taxon>Eurotiales</taxon>
        <taxon>Aspergillaceae</taxon>
        <taxon>Aspergillus</taxon>
        <taxon>Aspergillus subgen. Circumdati</taxon>
    </lineage>
</organism>
<keyword evidence="2" id="KW-1185">Reference proteome</keyword>
<accession>A0A2I2FE56</accession>
<dbReference type="GeneID" id="36525545"/>
<gene>
    <name evidence="1" type="ORF">BDW47DRAFT_17742</name>
</gene>
<dbReference type="Proteomes" id="UP000234585">
    <property type="component" value="Unassembled WGS sequence"/>
</dbReference>
<evidence type="ECO:0000313" key="1">
    <source>
        <dbReference type="EMBL" id="PLB38910.1"/>
    </source>
</evidence>
<sequence>MGWKTGSQSAASLSTLSCMHGWMGHRRPKTGRHSSLEASTVWSDCNPARVHPLYTFLMTPRFLFLGQGFPPLLHIKRPLFFKSLGQHGNADDHQIDKGSVTP</sequence>
<reference evidence="1 2" key="1">
    <citation type="submission" date="2017-12" db="EMBL/GenBank/DDBJ databases">
        <authorList>
            <consortium name="DOE Joint Genome Institute"/>
            <person name="Haridas S."/>
            <person name="Kjaerbolling I."/>
            <person name="Vesth T.C."/>
            <person name="Frisvad J.C."/>
            <person name="Nybo J.L."/>
            <person name="Theobald S."/>
            <person name="Kuo A."/>
            <person name="Bowyer P."/>
            <person name="Matsuda Y."/>
            <person name="Mondo S."/>
            <person name="Lyhne E.K."/>
            <person name="Kogle M.E."/>
            <person name="Clum A."/>
            <person name="Lipzen A."/>
            <person name="Salamov A."/>
            <person name="Ngan C.Y."/>
            <person name="Daum C."/>
            <person name="Chiniquy J."/>
            <person name="Barry K."/>
            <person name="LaButti K."/>
            <person name="Simmons B.A."/>
            <person name="Magnuson J.K."/>
            <person name="Mortensen U.H."/>
            <person name="Larsen T.O."/>
            <person name="Grigoriev I.V."/>
            <person name="Baker S.E."/>
            <person name="Andersen M.R."/>
            <person name="Nordberg H.P."/>
            <person name="Cantor M.N."/>
            <person name="Hua S.X."/>
        </authorList>
    </citation>
    <scope>NUCLEOTIDE SEQUENCE [LARGE SCALE GENOMIC DNA]</scope>
    <source>
        <strain evidence="1 2">CBS 102.13</strain>
    </source>
</reference>
<dbReference type="EMBL" id="KZ559132">
    <property type="protein sequence ID" value="PLB38910.1"/>
    <property type="molecule type" value="Genomic_DNA"/>
</dbReference>
<proteinExistence type="predicted"/>
<dbReference type="PROSITE" id="PS51257">
    <property type="entry name" value="PROKAR_LIPOPROTEIN"/>
    <property type="match status" value="1"/>
</dbReference>
<protein>
    <submittedName>
        <fullName evidence="1">Uncharacterized protein</fullName>
    </submittedName>
</protein>
<evidence type="ECO:0000313" key="2">
    <source>
        <dbReference type="Proteomes" id="UP000234585"/>
    </source>
</evidence>
<dbReference type="RefSeq" id="XP_024672922.1">
    <property type="nucleotide sequence ID" value="XM_024818385.1"/>
</dbReference>
<dbReference type="AlphaFoldDB" id="A0A2I2FE56"/>